<gene>
    <name evidence="2" type="ORF">SAVMC3_60030</name>
</gene>
<accession>A0A499VGB4</accession>
<evidence type="ECO:0000313" key="2">
    <source>
        <dbReference type="EMBL" id="BBJ53374.1"/>
    </source>
</evidence>
<evidence type="ECO:0000256" key="1">
    <source>
        <dbReference type="SAM" id="MobiDB-lite"/>
    </source>
</evidence>
<organism evidence="2">
    <name type="scientific">Streptomyces avermitilis</name>
    <dbReference type="NCBI Taxonomy" id="33903"/>
    <lineage>
        <taxon>Bacteria</taxon>
        <taxon>Bacillati</taxon>
        <taxon>Actinomycetota</taxon>
        <taxon>Actinomycetes</taxon>
        <taxon>Kitasatosporales</taxon>
        <taxon>Streptomycetaceae</taxon>
        <taxon>Streptomyces</taxon>
    </lineage>
</organism>
<protein>
    <recommendedName>
        <fullName evidence="3">Extracellular solute-binding protein</fullName>
    </recommendedName>
</protein>
<proteinExistence type="predicted"/>
<dbReference type="SUPFAM" id="SSF53850">
    <property type="entry name" value="Periplasmic binding protein-like II"/>
    <property type="match status" value="1"/>
</dbReference>
<sequence>MGGRLEQAGRRGREVQGEGAQGHHVHGLPGGLINAILSSEKEKFYDSSGKVTYKTNPAVKSAFDLTAKAAEEGLVGAQTQFQPAWDTTIAHSKFATVACPPWMLGYIKGKSKPESAGKWDVAAAPKSGNWGGTFLAVPKSGKHVKEAEAFITWLTAPEQQAKLFKVQGSFPSAPSAYSSSAVTGAKNEMTGDSPIGTIFAKAAQSSPVQTIGPKDQIIQQGLTDNGVILVTKGKSPEEAWNTATKTIDNNLDK</sequence>
<dbReference type="EMBL" id="AP019621">
    <property type="protein sequence ID" value="BBJ53374.1"/>
    <property type="molecule type" value="Genomic_DNA"/>
</dbReference>
<name>A0A499VGB4_STRAX</name>
<dbReference type="InterPro" id="IPR006059">
    <property type="entry name" value="SBP"/>
</dbReference>
<dbReference type="Pfam" id="PF13416">
    <property type="entry name" value="SBP_bac_8"/>
    <property type="match status" value="1"/>
</dbReference>
<dbReference type="Gene3D" id="3.40.190.10">
    <property type="entry name" value="Periplasmic binding protein-like II"/>
    <property type="match status" value="1"/>
</dbReference>
<feature type="region of interest" description="Disordered" evidence="1">
    <location>
        <begin position="1"/>
        <end position="27"/>
    </location>
</feature>
<feature type="compositionally biased region" description="Basic and acidic residues" evidence="1">
    <location>
        <begin position="7"/>
        <end position="16"/>
    </location>
</feature>
<reference evidence="2" key="1">
    <citation type="submission" date="2019-04" db="EMBL/GenBank/DDBJ databases">
        <title>Draft genome sequences of Streptomyces avermitilis MC3.</title>
        <authorList>
            <person name="Komaki H."/>
            <person name="Tamura T."/>
            <person name="Hosoyama A."/>
        </authorList>
    </citation>
    <scope>NUCLEOTIDE SEQUENCE</scope>
    <source>
        <strain evidence="2">MC3</strain>
    </source>
</reference>
<dbReference type="AlphaFoldDB" id="A0A499VGB4"/>
<evidence type="ECO:0008006" key="3">
    <source>
        <dbReference type="Google" id="ProtNLM"/>
    </source>
</evidence>